<organism evidence="3 4">
    <name type="scientific">Leifsonia stereocauli</name>
    <dbReference type="NCBI Taxonomy" id="3134136"/>
    <lineage>
        <taxon>Bacteria</taxon>
        <taxon>Bacillati</taxon>
        <taxon>Actinomycetota</taxon>
        <taxon>Actinomycetes</taxon>
        <taxon>Micrococcales</taxon>
        <taxon>Microbacteriaceae</taxon>
        <taxon>Leifsonia</taxon>
    </lineage>
</organism>
<dbReference type="EMBL" id="JBCLVG010000003">
    <property type="protein sequence ID" value="MEN1947939.1"/>
    <property type="molecule type" value="Genomic_DNA"/>
</dbReference>
<evidence type="ECO:0000313" key="4">
    <source>
        <dbReference type="Proteomes" id="UP001425155"/>
    </source>
</evidence>
<dbReference type="Proteomes" id="UP001425155">
    <property type="component" value="Unassembled WGS sequence"/>
</dbReference>
<gene>
    <name evidence="3" type="ORF">WJX64_15380</name>
</gene>
<evidence type="ECO:0000313" key="3">
    <source>
        <dbReference type="EMBL" id="MEN1947939.1"/>
    </source>
</evidence>
<dbReference type="Pfam" id="PF04264">
    <property type="entry name" value="YceI"/>
    <property type="match status" value="1"/>
</dbReference>
<keyword evidence="4" id="KW-1185">Reference proteome</keyword>
<feature type="domain" description="Lipid/polyisoprenoid-binding YceI-like" evidence="2">
    <location>
        <begin position="20"/>
        <end position="187"/>
    </location>
</feature>
<dbReference type="SUPFAM" id="SSF101874">
    <property type="entry name" value="YceI-like"/>
    <property type="match status" value="1"/>
</dbReference>
<proteinExistence type="inferred from homology"/>
<sequence>MDLYPRMDTTTTHPQYIAGTWKLDPAHSELSFSVRHLAISKVRGSFENFDATIVTGENPADTTIDATIEVASVNTNQAQRDEHLRTSDFFKVDEFPTATYAAKDIAIDGDDFTVTGDLTLRGVTKPVTLKGEFGGVTTDGYGQTKAGASATAKFNRNDFGVSWNAAVEAGGLTLGDEITLNADIQVVLQK</sequence>
<accession>A0ABU9W7F1</accession>
<dbReference type="RefSeq" id="WP_342115686.1">
    <property type="nucleotide sequence ID" value="NZ_JBCAUN010000003.1"/>
</dbReference>
<reference evidence="3 4" key="1">
    <citation type="submission" date="2024-03" db="EMBL/GenBank/DDBJ databases">
        <title>YIM 134122 draft genome.</title>
        <authorList>
            <person name="Zuo S."/>
            <person name="Xiong L."/>
        </authorList>
    </citation>
    <scope>NUCLEOTIDE SEQUENCE [LARGE SCALE GENOMIC DNA]</scope>
    <source>
        <strain evidence="3 4">YIM 134122</strain>
    </source>
</reference>
<dbReference type="PANTHER" id="PTHR34406:SF1">
    <property type="entry name" value="PROTEIN YCEI"/>
    <property type="match status" value="1"/>
</dbReference>
<name>A0ABU9W7F1_9MICO</name>
<dbReference type="Gene3D" id="2.40.128.110">
    <property type="entry name" value="Lipid/polyisoprenoid-binding, YceI-like"/>
    <property type="match status" value="1"/>
</dbReference>
<dbReference type="PANTHER" id="PTHR34406">
    <property type="entry name" value="PROTEIN YCEI"/>
    <property type="match status" value="1"/>
</dbReference>
<dbReference type="SMART" id="SM00867">
    <property type="entry name" value="YceI"/>
    <property type="match status" value="1"/>
</dbReference>
<comment type="similarity">
    <text evidence="1">Belongs to the UPF0312 family.</text>
</comment>
<evidence type="ECO:0000259" key="2">
    <source>
        <dbReference type="SMART" id="SM00867"/>
    </source>
</evidence>
<dbReference type="InterPro" id="IPR036761">
    <property type="entry name" value="TTHA0802/YceI-like_sf"/>
</dbReference>
<evidence type="ECO:0000256" key="1">
    <source>
        <dbReference type="ARBA" id="ARBA00008812"/>
    </source>
</evidence>
<comment type="caution">
    <text evidence="3">The sequence shown here is derived from an EMBL/GenBank/DDBJ whole genome shotgun (WGS) entry which is preliminary data.</text>
</comment>
<protein>
    <submittedName>
        <fullName evidence="3">YceI family protein</fullName>
    </submittedName>
</protein>
<dbReference type="InterPro" id="IPR007372">
    <property type="entry name" value="Lipid/polyisoprenoid-bd_YceI"/>
</dbReference>